<evidence type="ECO:0000313" key="2">
    <source>
        <dbReference type="Proteomes" id="UP000663879"/>
    </source>
</evidence>
<evidence type="ECO:0000313" key="1">
    <source>
        <dbReference type="EMBL" id="CAF1023926.1"/>
    </source>
</evidence>
<organism evidence="1 2">
    <name type="scientific">Brachionus calyciflorus</name>
    <dbReference type="NCBI Taxonomy" id="104777"/>
    <lineage>
        <taxon>Eukaryota</taxon>
        <taxon>Metazoa</taxon>
        <taxon>Spiralia</taxon>
        <taxon>Gnathifera</taxon>
        <taxon>Rotifera</taxon>
        <taxon>Eurotatoria</taxon>
        <taxon>Monogononta</taxon>
        <taxon>Pseudotrocha</taxon>
        <taxon>Ploima</taxon>
        <taxon>Brachionidae</taxon>
        <taxon>Brachionus</taxon>
    </lineage>
</organism>
<dbReference type="InterPro" id="IPR032675">
    <property type="entry name" value="LRR_dom_sf"/>
</dbReference>
<dbReference type="OrthoDB" id="6066926at2759"/>
<dbReference type="Gene3D" id="3.80.10.10">
    <property type="entry name" value="Ribonuclease Inhibitor"/>
    <property type="match status" value="1"/>
</dbReference>
<dbReference type="AlphaFoldDB" id="A0A814IFP3"/>
<dbReference type="Proteomes" id="UP000663879">
    <property type="component" value="Unassembled WGS sequence"/>
</dbReference>
<sequence length="415" mass="48914">MNRIRGEVCEYYSKMIKFEIQINSDRNKIIATIRDIEKIKLNNLQELDSIFQDFFCIFKPTRKYQNEKDYEGNFNFYKRIGQLVVINNTFDENTINKLKYRDRCNGFEKSFEFRLFSQLIDFQKDELIIDLTVIENNYIRDLDIGHEVNGENLKYLSKYLNAESVKTLKISCSDIIHLENNIFESFKHLTKLILNLHNAESLNENISNRTCLINYLRELFFDRFSIHNPDIINNLEKLKILDFSQCSTSIFEMNSLNVSLNSIKCLEIDEWHVESLNINPNLEIINMSIKPWSYYSLGIPDNVLNLKMLKFLKAGVIQLNDIFLLDELSQLEYLDLTLTENLEEFNLVNFSKLKYLVLTCKKIPKFNGSKTLQGLELKNAEIIPHDAFDNLVQCLKFSRRIGNITSFYVILRKIT</sequence>
<comment type="caution">
    <text evidence="1">The sequence shown here is derived from an EMBL/GenBank/DDBJ whole genome shotgun (WGS) entry which is preliminary data.</text>
</comment>
<accession>A0A814IFP3</accession>
<reference evidence="1" key="1">
    <citation type="submission" date="2021-02" db="EMBL/GenBank/DDBJ databases">
        <authorList>
            <person name="Nowell W R."/>
        </authorList>
    </citation>
    <scope>NUCLEOTIDE SEQUENCE</scope>
    <source>
        <strain evidence="1">Ploen Becks lab</strain>
    </source>
</reference>
<proteinExistence type="predicted"/>
<dbReference type="SUPFAM" id="SSF52058">
    <property type="entry name" value="L domain-like"/>
    <property type="match status" value="1"/>
</dbReference>
<protein>
    <submittedName>
        <fullName evidence="1">Uncharacterized protein</fullName>
    </submittedName>
</protein>
<dbReference type="EMBL" id="CAJNOC010004505">
    <property type="protein sequence ID" value="CAF1023926.1"/>
    <property type="molecule type" value="Genomic_DNA"/>
</dbReference>
<keyword evidence="2" id="KW-1185">Reference proteome</keyword>
<gene>
    <name evidence="1" type="ORF">OXX778_LOCUS17519</name>
</gene>
<name>A0A814IFP3_9BILA</name>